<accession>A0A9W8AAP9</accession>
<dbReference type="AlphaFoldDB" id="A0A9W8AAP9"/>
<evidence type="ECO:0000313" key="2">
    <source>
        <dbReference type="EMBL" id="KAJ1925066.1"/>
    </source>
</evidence>
<proteinExistence type="predicted"/>
<protein>
    <recommendedName>
        <fullName evidence="1">Serine aminopeptidase S33 domain-containing protein</fullName>
    </recommendedName>
</protein>
<dbReference type="EMBL" id="JANBPT010000241">
    <property type="protein sequence ID" value="KAJ1925066.1"/>
    <property type="molecule type" value="Genomic_DNA"/>
</dbReference>
<dbReference type="Pfam" id="PF12146">
    <property type="entry name" value="Hydrolase_4"/>
    <property type="match status" value="1"/>
</dbReference>
<evidence type="ECO:0000259" key="1">
    <source>
        <dbReference type="Pfam" id="PF12146"/>
    </source>
</evidence>
<sequence length="280" mass="31677">MMANRPGRTKFTEYKIPTSGDDYLGATILRKPLPPTEGPNKIMVICHGLLNTQYSRVVRTLATGLPYHACIFDFRGNGQSSGSTRYGNHFEEVDDLCHVVEYLRNVLHFQVEVIMGHSKGASAALLYSARYADVPYVIDLSGRYDMTKAPMLNFTPQQQEELATQGETVWKHYGLDGDRPYIVRKTDLENLTADRMEPVRCLDFNKVQVLIVHGEDDVVVPVEEGRKYYDVLLNGPVLNGQPDDRLTLKVLPKTSHVFTEPHEQALLLEAVGSWLEPRMR</sequence>
<dbReference type="InterPro" id="IPR022742">
    <property type="entry name" value="Hydrolase_4"/>
</dbReference>
<dbReference type="PANTHER" id="PTHR42886">
    <property type="entry name" value="RE40534P-RELATED"/>
    <property type="match status" value="1"/>
</dbReference>
<feature type="domain" description="Serine aminopeptidase S33" evidence="1">
    <location>
        <begin position="39"/>
        <end position="134"/>
    </location>
</feature>
<dbReference type="SUPFAM" id="SSF53474">
    <property type="entry name" value="alpha/beta-Hydrolases"/>
    <property type="match status" value="1"/>
</dbReference>
<comment type="caution">
    <text evidence="2">The sequence shown here is derived from an EMBL/GenBank/DDBJ whole genome shotgun (WGS) entry which is preliminary data.</text>
</comment>
<dbReference type="Gene3D" id="3.40.50.1820">
    <property type="entry name" value="alpha/beta hydrolase"/>
    <property type="match status" value="1"/>
</dbReference>
<dbReference type="InterPro" id="IPR029058">
    <property type="entry name" value="AB_hydrolase_fold"/>
</dbReference>
<gene>
    <name evidence="2" type="ORF">IWQ60_004812</name>
</gene>
<evidence type="ECO:0000313" key="3">
    <source>
        <dbReference type="Proteomes" id="UP001150569"/>
    </source>
</evidence>
<keyword evidence="3" id="KW-1185">Reference proteome</keyword>
<dbReference type="PANTHER" id="PTHR42886:SF53">
    <property type="entry name" value="ALPHA_BETA-HYDROLASES SUPERFAMILY PROTEIN"/>
    <property type="match status" value="1"/>
</dbReference>
<name>A0A9W8AAP9_9FUNG</name>
<reference evidence="2" key="1">
    <citation type="submission" date="2022-07" db="EMBL/GenBank/DDBJ databases">
        <title>Phylogenomic reconstructions and comparative analyses of Kickxellomycotina fungi.</title>
        <authorList>
            <person name="Reynolds N.K."/>
            <person name="Stajich J.E."/>
            <person name="Barry K."/>
            <person name="Grigoriev I.V."/>
            <person name="Crous P."/>
            <person name="Smith M.E."/>
        </authorList>
    </citation>
    <scope>NUCLEOTIDE SEQUENCE</scope>
    <source>
        <strain evidence="2">RSA 861</strain>
    </source>
</reference>
<dbReference type="Proteomes" id="UP001150569">
    <property type="component" value="Unassembled WGS sequence"/>
</dbReference>
<dbReference type="OrthoDB" id="9988524at2759"/>
<organism evidence="2 3">
    <name type="scientific">Tieghemiomyces parasiticus</name>
    <dbReference type="NCBI Taxonomy" id="78921"/>
    <lineage>
        <taxon>Eukaryota</taxon>
        <taxon>Fungi</taxon>
        <taxon>Fungi incertae sedis</taxon>
        <taxon>Zoopagomycota</taxon>
        <taxon>Kickxellomycotina</taxon>
        <taxon>Dimargaritomycetes</taxon>
        <taxon>Dimargaritales</taxon>
        <taxon>Dimargaritaceae</taxon>
        <taxon>Tieghemiomyces</taxon>
    </lineage>
</organism>